<dbReference type="InterPro" id="IPR029062">
    <property type="entry name" value="Class_I_gatase-like"/>
</dbReference>
<reference evidence="3 4" key="1">
    <citation type="submission" date="2019-03" db="EMBL/GenBank/DDBJ databases">
        <title>Genomic Encyclopedia of Type Strains, Phase IV (KMG-IV): sequencing the most valuable type-strain genomes for metagenomic binning, comparative biology and taxonomic classification.</title>
        <authorList>
            <person name="Goeker M."/>
        </authorList>
    </citation>
    <scope>NUCLEOTIDE SEQUENCE [LARGE SCALE GENOMIC DNA]</scope>
    <source>
        <strain evidence="3 4">DSM 103792</strain>
    </source>
</reference>
<evidence type="ECO:0000256" key="2">
    <source>
        <dbReference type="SAM" id="SignalP"/>
    </source>
</evidence>
<proteinExistence type="predicted"/>
<gene>
    <name evidence="3" type="ORF">EV696_1132</name>
</gene>
<accession>A0A4R6UHW5</accession>
<evidence type="ECO:0000256" key="1">
    <source>
        <dbReference type="SAM" id="Phobius"/>
    </source>
</evidence>
<dbReference type="OrthoDB" id="9815940at2"/>
<name>A0A4R6UHW5_9GAMM</name>
<dbReference type="AlphaFoldDB" id="A0A4R6UHW5"/>
<protein>
    <submittedName>
        <fullName evidence="3">Putative secreted protein with PEP-CTERM sorting signal</fullName>
    </submittedName>
</protein>
<keyword evidence="2" id="KW-0732">Signal</keyword>
<keyword evidence="1" id="KW-0812">Transmembrane</keyword>
<keyword evidence="4" id="KW-1185">Reference proteome</keyword>
<feature type="transmembrane region" description="Helical" evidence="1">
    <location>
        <begin position="230"/>
        <end position="248"/>
    </location>
</feature>
<comment type="caution">
    <text evidence="3">The sequence shown here is derived from an EMBL/GenBank/DDBJ whole genome shotgun (WGS) entry which is preliminary data.</text>
</comment>
<dbReference type="RefSeq" id="WP_133591652.1">
    <property type="nucleotide sequence ID" value="NZ_CP037953.1"/>
</dbReference>
<evidence type="ECO:0000313" key="3">
    <source>
        <dbReference type="EMBL" id="TDQ46461.1"/>
    </source>
</evidence>
<feature type="chain" id="PRO_5020858092" evidence="2">
    <location>
        <begin position="23"/>
        <end position="254"/>
    </location>
</feature>
<dbReference type="SUPFAM" id="SSF52317">
    <property type="entry name" value="Class I glutamine amidotransferase-like"/>
    <property type="match status" value="1"/>
</dbReference>
<keyword evidence="1" id="KW-0472">Membrane</keyword>
<dbReference type="Proteomes" id="UP000295375">
    <property type="component" value="Unassembled WGS sequence"/>
</dbReference>
<keyword evidence="1" id="KW-1133">Transmembrane helix</keyword>
<evidence type="ECO:0000313" key="4">
    <source>
        <dbReference type="Proteomes" id="UP000295375"/>
    </source>
</evidence>
<sequence length="254" mass="26929">MKSIKMAFTAAVFAVVSTASQAGIVNIWSDAYSPNTLNNFYNANGHTSSVLNGNLDSFNLNGVNLLWAMQPANDYTSAELDAMAAYLAQGGRIAFMGEHGSFMPAQNNRINTALAFLGATMHTVNNAVSCGFQTASRADGEILEHTLTAGVNNYEYACYSELSISGSAEALMYGNGLIGSVMMAYQNIGPGSVFFITDQNVWDHSPTWAGFDNTQMFLNLVTAETGAPPVGVPAPASLALIAFGLLALNRKKVL</sequence>
<dbReference type="EMBL" id="SNYM01000013">
    <property type="protein sequence ID" value="TDQ46461.1"/>
    <property type="molecule type" value="Genomic_DNA"/>
</dbReference>
<feature type="signal peptide" evidence="2">
    <location>
        <begin position="1"/>
        <end position="22"/>
    </location>
</feature>
<organism evidence="3 4">
    <name type="scientific">Permianibacter aggregans</name>
    <dbReference type="NCBI Taxonomy" id="1510150"/>
    <lineage>
        <taxon>Bacteria</taxon>
        <taxon>Pseudomonadati</taxon>
        <taxon>Pseudomonadota</taxon>
        <taxon>Gammaproteobacteria</taxon>
        <taxon>Pseudomonadales</taxon>
        <taxon>Pseudomonadaceae</taxon>
        <taxon>Permianibacter</taxon>
    </lineage>
</organism>